<keyword evidence="2" id="KW-1185">Reference proteome</keyword>
<gene>
    <name evidence="1" type="ORF">H4R20_002615</name>
</gene>
<evidence type="ECO:0000313" key="1">
    <source>
        <dbReference type="EMBL" id="KAJ2804150.1"/>
    </source>
</evidence>
<reference evidence="1" key="1">
    <citation type="submission" date="2022-07" db="EMBL/GenBank/DDBJ databases">
        <title>Phylogenomic reconstructions and comparative analyses of Kickxellomycotina fungi.</title>
        <authorList>
            <person name="Reynolds N.K."/>
            <person name="Stajich J.E."/>
            <person name="Barry K."/>
            <person name="Grigoriev I.V."/>
            <person name="Crous P."/>
            <person name="Smith M.E."/>
        </authorList>
    </citation>
    <scope>NUCLEOTIDE SEQUENCE</scope>
    <source>
        <strain evidence="1">NRRL 1565</strain>
    </source>
</reference>
<evidence type="ECO:0000313" key="2">
    <source>
        <dbReference type="Proteomes" id="UP001140094"/>
    </source>
</evidence>
<proteinExistence type="predicted"/>
<dbReference type="AlphaFoldDB" id="A0A9W8LS51"/>
<comment type="caution">
    <text evidence="1">The sequence shown here is derived from an EMBL/GenBank/DDBJ whole genome shotgun (WGS) entry which is preliminary data.</text>
</comment>
<dbReference type="EMBL" id="JANBUO010000434">
    <property type="protein sequence ID" value="KAJ2804150.1"/>
    <property type="molecule type" value="Genomic_DNA"/>
</dbReference>
<sequence>MAMDFDNNHVSLSTIAEGYRQALDHIDYLFAKLLNGFMVANEVFKPRQLVDQPANAVVGTGFLKHNEVKIGGLGTQLYSHLLGRYAINLDAHTGTDANMDGVKTQQWISQAAELLDHILFAVHIVGGQPAHASELASLSYNNLPSLFHSLHIIKEKSTVCLLT</sequence>
<name>A0A9W8LS51_9FUNG</name>
<accession>A0A9W8LS51</accession>
<organism evidence="1 2">
    <name type="scientific">Coemansia guatemalensis</name>
    <dbReference type="NCBI Taxonomy" id="2761395"/>
    <lineage>
        <taxon>Eukaryota</taxon>
        <taxon>Fungi</taxon>
        <taxon>Fungi incertae sedis</taxon>
        <taxon>Zoopagomycota</taxon>
        <taxon>Kickxellomycotina</taxon>
        <taxon>Kickxellomycetes</taxon>
        <taxon>Kickxellales</taxon>
        <taxon>Kickxellaceae</taxon>
        <taxon>Coemansia</taxon>
    </lineage>
</organism>
<dbReference type="OrthoDB" id="5425274at2759"/>
<protein>
    <submittedName>
        <fullName evidence="1">Uncharacterized protein</fullName>
    </submittedName>
</protein>
<dbReference type="Proteomes" id="UP001140094">
    <property type="component" value="Unassembled WGS sequence"/>
</dbReference>